<dbReference type="SMART" id="SM00490">
    <property type="entry name" value="HELICc"/>
    <property type="match status" value="1"/>
</dbReference>
<comment type="catalytic activity">
    <reaction evidence="5">
        <text>ATP + H2O = ADP + phosphate + H(+)</text>
        <dbReference type="Rhea" id="RHEA:13065"/>
        <dbReference type="ChEBI" id="CHEBI:15377"/>
        <dbReference type="ChEBI" id="CHEBI:15378"/>
        <dbReference type="ChEBI" id="CHEBI:30616"/>
        <dbReference type="ChEBI" id="CHEBI:43474"/>
        <dbReference type="ChEBI" id="CHEBI:456216"/>
        <dbReference type="EC" id="3.6.4.13"/>
    </reaction>
</comment>
<evidence type="ECO:0000313" key="11">
    <source>
        <dbReference type="EMBL" id="MUH73029.1"/>
    </source>
</evidence>
<dbReference type="Pfam" id="PF00270">
    <property type="entry name" value="DEAD"/>
    <property type="match status" value="1"/>
</dbReference>
<dbReference type="AlphaFoldDB" id="A0A6N8FBW7"/>
<dbReference type="InterPro" id="IPR027417">
    <property type="entry name" value="P-loop_NTPase"/>
</dbReference>
<dbReference type="InterPro" id="IPR001650">
    <property type="entry name" value="Helicase_C-like"/>
</dbReference>
<feature type="compositionally biased region" description="Basic residues" evidence="7">
    <location>
        <begin position="386"/>
        <end position="407"/>
    </location>
</feature>
<sequence>MTFSEFDLDSRLEKGIHSLGYVKPTKVQQSAIPEALEGLDILASAPTGTGKTAAFLIPAIQYLLDFPRNAPGFARVMVLAPTRELAYQIHEVAEGLCSFTDLKIGVITGGINYGSHKDILEKNNDILISTPGRLMEYMDAETFHCENVEILVLDEADRMLDMGFRNFMSRIAEESRNRKQAMLFSATLEGRGIIEFSNQVLTEAARVDCDAPRRERGKIVEWTHLADSNDHKLALLMHYLKQEEVQKSIIFVKTRDRLDALVKDLQSEGIYATYLQGEMPQDRRMKAIDKMKNGRAKVLVATDVAARGLDINDITHVFNFDMPRTADVYVHRIGRTARAGAKGFAISLIEAHEMGILKKVERYTDQVFKHRKVAGLEPKNKEAKVPAKKKKPHKKKLAKANAKKSKK</sequence>
<dbReference type="InterPro" id="IPR050079">
    <property type="entry name" value="DEAD_box_RNA_helicase"/>
</dbReference>
<keyword evidence="4 5" id="KW-0067">ATP-binding</keyword>
<evidence type="ECO:0000259" key="8">
    <source>
        <dbReference type="PROSITE" id="PS51192"/>
    </source>
</evidence>
<dbReference type="GO" id="GO:0005829">
    <property type="term" value="C:cytosol"/>
    <property type="evidence" value="ECO:0007669"/>
    <property type="project" value="TreeGrafter"/>
</dbReference>
<dbReference type="CDD" id="cd00268">
    <property type="entry name" value="DEADc"/>
    <property type="match status" value="1"/>
</dbReference>
<feature type="domain" description="Helicase C-terminal" evidence="9">
    <location>
        <begin position="232"/>
        <end position="384"/>
    </location>
</feature>
<dbReference type="OrthoDB" id="9805696at2"/>
<dbReference type="EC" id="3.6.4.13" evidence="5"/>
<feature type="domain" description="Helicase ATP-binding" evidence="8">
    <location>
        <begin position="32"/>
        <end position="206"/>
    </location>
</feature>
<dbReference type="PROSITE" id="PS51195">
    <property type="entry name" value="Q_MOTIF"/>
    <property type="match status" value="1"/>
</dbReference>
<dbReference type="InterPro" id="IPR014014">
    <property type="entry name" value="RNA_helicase_DEAD_Q_motif"/>
</dbReference>
<evidence type="ECO:0000256" key="7">
    <source>
        <dbReference type="SAM" id="MobiDB-lite"/>
    </source>
</evidence>
<evidence type="ECO:0000313" key="12">
    <source>
        <dbReference type="Proteomes" id="UP000439994"/>
    </source>
</evidence>
<dbReference type="GO" id="GO:0016787">
    <property type="term" value="F:hydrolase activity"/>
    <property type="evidence" value="ECO:0007669"/>
    <property type="project" value="UniProtKB-KW"/>
</dbReference>
<evidence type="ECO:0000256" key="5">
    <source>
        <dbReference type="HAMAP-Rule" id="MF_00967"/>
    </source>
</evidence>
<dbReference type="NCBIfam" id="NF008394">
    <property type="entry name" value="PRK11192.1"/>
    <property type="match status" value="1"/>
</dbReference>
<dbReference type="InterPro" id="IPR014001">
    <property type="entry name" value="Helicase_ATP-bd"/>
</dbReference>
<organism evidence="11 12">
    <name type="scientific">Psychrosphaera haliotis</name>
    <dbReference type="NCBI Taxonomy" id="555083"/>
    <lineage>
        <taxon>Bacteria</taxon>
        <taxon>Pseudomonadati</taxon>
        <taxon>Pseudomonadota</taxon>
        <taxon>Gammaproteobacteria</taxon>
        <taxon>Alteromonadales</taxon>
        <taxon>Pseudoalteromonadaceae</taxon>
        <taxon>Psychrosphaera</taxon>
    </lineage>
</organism>
<dbReference type="HAMAP" id="MF_00967">
    <property type="entry name" value="DEAD_helicase_SrmB"/>
    <property type="match status" value="1"/>
</dbReference>
<reference evidence="11 12" key="1">
    <citation type="submission" date="2019-11" db="EMBL/GenBank/DDBJ databases">
        <title>P. haliotis isolates from Z. marina roots.</title>
        <authorList>
            <person name="Cohen M."/>
            <person name="Jospin G."/>
            <person name="Eisen J.A."/>
            <person name="Coil D.A."/>
        </authorList>
    </citation>
    <scope>NUCLEOTIDE SEQUENCE [LARGE SCALE GENOMIC DNA]</scope>
    <source>
        <strain evidence="11 12">UCD-MCMsp1aY</strain>
    </source>
</reference>
<dbReference type="GO" id="GO:0005524">
    <property type="term" value="F:ATP binding"/>
    <property type="evidence" value="ECO:0007669"/>
    <property type="project" value="UniProtKB-UniRule"/>
</dbReference>
<name>A0A6N8FBW7_9GAMM</name>
<dbReference type="InterPro" id="IPR028621">
    <property type="entry name" value="DEAD_helicase_SrmB"/>
</dbReference>
<dbReference type="PROSITE" id="PS51192">
    <property type="entry name" value="HELICASE_ATP_BIND_1"/>
    <property type="match status" value="1"/>
</dbReference>
<comment type="function">
    <text evidence="5">DEAD-box RNA helicase involved in the assembly of the 50S ribosomal subunit at low temperature. Exhibits RNA-stimulated ATP hydrolysis and RNA unwinding activity.</text>
</comment>
<evidence type="ECO:0000256" key="4">
    <source>
        <dbReference type="ARBA" id="ARBA00022840"/>
    </source>
</evidence>
<keyword evidence="1 5" id="KW-0547">Nucleotide-binding</keyword>
<feature type="domain" description="DEAD-box RNA helicase Q" evidence="10">
    <location>
        <begin position="1"/>
        <end position="29"/>
    </location>
</feature>
<dbReference type="InterPro" id="IPR011545">
    <property type="entry name" value="DEAD/DEAH_box_helicase_dom"/>
</dbReference>
<dbReference type="GO" id="GO:0003676">
    <property type="term" value="F:nucleic acid binding"/>
    <property type="evidence" value="ECO:0007669"/>
    <property type="project" value="InterPro"/>
</dbReference>
<keyword evidence="3 5" id="KW-0347">Helicase</keyword>
<dbReference type="Gene3D" id="3.40.50.300">
    <property type="entry name" value="P-loop containing nucleotide triphosphate hydrolases"/>
    <property type="match status" value="2"/>
</dbReference>
<protein>
    <recommendedName>
        <fullName evidence="5">ATP-dependent RNA helicase SrmB</fullName>
        <ecNumber evidence="5">3.6.4.13</ecNumber>
    </recommendedName>
</protein>
<evidence type="ECO:0000256" key="6">
    <source>
        <dbReference type="PROSITE-ProRule" id="PRU00552"/>
    </source>
</evidence>
<dbReference type="PROSITE" id="PS51194">
    <property type="entry name" value="HELICASE_CTER"/>
    <property type="match status" value="1"/>
</dbReference>
<comment type="subunit">
    <text evidence="5">Interacts with the 50S ribosomal subunit.</text>
</comment>
<comment type="caution">
    <text evidence="11">The sequence shown here is derived from an EMBL/GenBank/DDBJ whole genome shotgun (WGS) entry which is preliminary data.</text>
</comment>
<dbReference type="RefSeq" id="WP_155696228.1">
    <property type="nucleotide sequence ID" value="NZ_WOCD01000005.1"/>
</dbReference>
<dbReference type="PROSITE" id="PS00039">
    <property type="entry name" value="DEAD_ATP_HELICASE"/>
    <property type="match status" value="1"/>
</dbReference>
<keyword evidence="5" id="KW-0690">Ribosome biogenesis</keyword>
<dbReference type="SUPFAM" id="SSF52540">
    <property type="entry name" value="P-loop containing nucleoside triphosphate hydrolases"/>
    <property type="match status" value="1"/>
</dbReference>
<accession>A0A6N8FBW7</accession>
<evidence type="ECO:0000256" key="3">
    <source>
        <dbReference type="ARBA" id="ARBA00022806"/>
    </source>
</evidence>
<dbReference type="EMBL" id="WOCD01000005">
    <property type="protein sequence ID" value="MUH73029.1"/>
    <property type="molecule type" value="Genomic_DNA"/>
</dbReference>
<dbReference type="PANTHER" id="PTHR47959:SF3">
    <property type="entry name" value="ATP-DEPENDENT RNA HELICASE SRMB"/>
    <property type="match status" value="1"/>
</dbReference>
<feature type="region of interest" description="Disordered" evidence="7">
    <location>
        <begin position="374"/>
        <end position="407"/>
    </location>
</feature>
<comment type="similarity">
    <text evidence="5">Belongs to the DEAD box helicase family. SrmB subfamily.</text>
</comment>
<evidence type="ECO:0000256" key="2">
    <source>
        <dbReference type="ARBA" id="ARBA00022801"/>
    </source>
</evidence>
<dbReference type="GO" id="GO:0003724">
    <property type="term" value="F:RNA helicase activity"/>
    <property type="evidence" value="ECO:0007669"/>
    <property type="project" value="UniProtKB-UniRule"/>
</dbReference>
<feature type="short sequence motif" description="Q motif" evidence="6">
    <location>
        <begin position="1"/>
        <end position="29"/>
    </location>
</feature>
<evidence type="ECO:0000259" key="10">
    <source>
        <dbReference type="PROSITE" id="PS51195"/>
    </source>
</evidence>
<gene>
    <name evidence="5 11" type="primary">srmB</name>
    <name evidence="11" type="ORF">GNP35_11365</name>
</gene>
<dbReference type="InterPro" id="IPR044742">
    <property type="entry name" value="DEAD/DEAH_RhlB"/>
</dbReference>
<dbReference type="Proteomes" id="UP000439994">
    <property type="component" value="Unassembled WGS sequence"/>
</dbReference>
<dbReference type="GO" id="GO:0000027">
    <property type="term" value="P:ribosomal large subunit assembly"/>
    <property type="evidence" value="ECO:0007669"/>
    <property type="project" value="UniProtKB-UniRule"/>
</dbReference>
<dbReference type="Pfam" id="PF00271">
    <property type="entry name" value="Helicase_C"/>
    <property type="match status" value="1"/>
</dbReference>
<dbReference type="PANTHER" id="PTHR47959">
    <property type="entry name" value="ATP-DEPENDENT RNA HELICASE RHLE-RELATED"/>
    <property type="match status" value="1"/>
</dbReference>
<keyword evidence="2 5" id="KW-0378">Hydrolase</keyword>
<dbReference type="InterPro" id="IPR000629">
    <property type="entry name" value="RNA-helicase_DEAD-box_CS"/>
</dbReference>
<keyword evidence="5" id="KW-0963">Cytoplasm</keyword>
<dbReference type="SMART" id="SM00487">
    <property type="entry name" value="DEXDc"/>
    <property type="match status" value="1"/>
</dbReference>
<dbReference type="CDD" id="cd18787">
    <property type="entry name" value="SF2_C_DEAD"/>
    <property type="match status" value="1"/>
</dbReference>
<keyword evidence="12" id="KW-1185">Reference proteome</keyword>
<proteinExistence type="inferred from homology"/>
<comment type="subcellular location">
    <subcellularLocation>
        <location evidence="5">Cytoplasm</location>
    </subcellularLocation>
</comment>
<evidence type="ECO:0000256" key="1">
    <source>
        <dbReference type="ARBA" id="ARBA00022741"/>
    </source>
</evidence>
<evidence type="ECO:0000259" key="9">
    <source>
        <dbReference type="PROSITE" id="PS51194"/>
    </source>
</evidence>